<dbReference type="RefSeq" id="WP_000608322.1">
    <property type="nucleotide sequence ID" value="NZ_NFEA01000047.1"/>
</dbReference>
<organism evidence="1 2">
    <name type="scientific">Bacillus thuringiensis subsp. darmstadiensis</name>
    <dbReference type="NCBI Taxonomy" id="132264"/>
    <lineage>
        <taxon>Bacteria</taxon>
        <taxon>Bacillati</taxon>
        <taxon>Bacillota</taxon>
        <taxon>Bacilli</taxon>
        <taxon>Bacillales</taxon>
        <taxon>Bacillaceae</taxon>
        <taxon>Bacillus</taxon>
        <taxon>Bacillus cereus group</taxon>
    </lineage>
</organism>
<reference evidence="1 2" key="1">
    <citation type="submission" date="2016-10" db="EMBL/GenBank/DDBJ databases">
        <title>Comparative genomics of Bacillus thuringiensis reveals a path to pathogens against multiple invertebrate hosts.</title>
        <authorList>
            <person name="Zheng J."/>
            <person name="Gao Q."/>
            <person name="Liu H."/>
            <person name="Peng D."/>
            <person name="Ruan L."/>
            <person name="Sun M."/>
        </authorList>
    </citation>
    <scope>NUCLEOTIDE SEQUENCE [LARGE SCALE GENOMIC DNA]</scope>
    <source>
        <strain evidence="1">BGSC 4M3</strain>
    </source>
</reference>
<dbReference type="InterPro" id="IPR025534">
    <property type="entry name" value="DUF4420"/>
</dbReference>
<proteinExistence type="predicted"/>
<protein>
    <recommendedName>
        <fullName evidence="3">PD-(D/E)XK motif protein</fullName>
    </recommendedName>
</protein>
<accession>A0A9X6FYA0</accession>
<evidence type="ECO:0000313" key="2">
    <source>
        <dbReference type="Proteomes" id="UP000195217"/>
    </source>
</evidence>
<evidence type="ECO:0008006" key="3">
    <source>
        <dbReference type="Google" id="ProtNLM"/>
    </source>
</evidence>
<dbReference type="AlphaFoldDB" id="A0A9X6FYA0"/>
<evidence type="ECO:0000313" key="1">
    <source>
        <dbReference type="EMBL" id="OTZ29302.1"/>
    </source>
</evidence>
<dbReference type="EMBL" id="NFEA01000047">
    <property type="protein sequence ID" value="OTZ29302.1"/>
    <property type="molecule type" value="Genomic_DNA"/>
</dbReference>
<comment type="caution">
    <text evidence="1">The sequence shown here is derived from an EMBL/GenBank/DDBJ whole genome shotgun (WGS) entry which is preliminary data.</text>
</comment>
<name>A0A9X6FYA0_BACUD</name>
<dbReference type="Pfam" id="PF14390">
    <property type="entry name" value="DUF4420"/>
    <property type="match status" value="1"/>
</dbReference>
<dbReference type="Proteomes" id="UP000195217">
    <property type="component" value="Unassembled WGS sequence"/>
</dbReference>
<gene>
    <name evidence="1" type="ORF">BK761_24035</name>
</gene>
<sequence length="336" mass="39632">MINISERFKLLIEQLKNEESDDVYRLEPIYFQKPFILIGIDLLNLQRRIYVDITNENWDEEQLQSFPKWRGIDIGQEYFSQIGPLKEKNFLVISQIVEEGEEIFERVLQNLVDHILIEEELPLYTVVYEVLDRWHNFFKRKWDSKLTLEEEMGLFGELYYINKWLENFPQEPPLIIKDWKGPLKNRIDFVSKNSGVEIKTVAPRIRDEIKISNEKQLELNPVTDRLFLYVLKVEVNESVGKSLQNIIEAIEKQLIERAPSLAVKFNDLLLEVGVMSEDYDENYFFVHEELAYNANASFPKLTSENLPIGITNVSYSIDLSHCNNFKVSLEDVFNLK</sequence>